<dbReference type="EMBL" id="CP064815">
    <property type="protein sequence ID" value="QPG77152.1"/>
    <property type="molecule type" value="Genomic_DNA"/>
</dbReference>
<reference evidence="1" key="1">
    <citation type="submission" date="2020-10" db="EMBL/GenBank/DDBJ databases">
        <authorList>
            <person name="Roach M.J.R."/>
        </authorList>
    </citation>
    <scope>NUCLEOTIDE SEQUENCE</scope>
    <source>
        <strain evidence="1">CBS 1945</strain>
    </source>
</reference>
<evidence type="ECO:0000313" key="2">
    <source>
        <dbReference type="Proteomes" id="UP000662931"/>
    </source>
</evidence>
<dbReference type="GO" id="GO:0043291">
    <property type="term" value="C:RAVE complex"/>
    <property type="evidence" value="ECO:0007669"/>
    <property type="project" value="TreeGrafter"/>
</dbReference>
<dbReference type="PANTHER" id="PTHR13618:SF1">
    <property type="entry name" value="PROTEIN ROGDI HOMOLOG"/>
    <property type="match status" value="1"/>
</dbReference>
<dbReference type="Proteomes" id="UP000662931">
    <property type="component" value="Chromosome 4"/>
</dbReference>
<keyword evidence="2" id="KW-1185">Reference proteome</keyword>
<evidence type="ECO:0000313" key="1">
    <source>
        <dbReference type="EMBL" id="QPG77152.1"/>
    </source>
</evidence>
<dbReference type="GeneID" id="62197957"/>
<dbReference type="PANTHER" id="PTHR13618">
    <property type="entry name" value="LEUCINE ZIPPER CONTAINING TRANSCRIPTION FACTOR LZF1"/>
    <property type="match status" value="1"/>
</dbReference>
<dbReference type="OrthoDB" id="66510at2759"/>
<name>A0A875SBR3_EENNA</name>
<dbReference type="KEGG" id="bnn:FOA43_004557"/>
<dbReference type="Pfam" id="PF10259">
    <property type="entry name" value="Rogdi_lz"/>
    <property type="match status" value="1"/>
</dbReference>
<dbReference type="InterPro" id="IPR028241">
    <property type="entry name" value="RAVE2/Rogdi"/>
</dbReference>
<gene>
    <name evidence="1" type="ORF">FOA43_004557</name>
</gene>
<accession>A0A875SBR3</accession>
<sequence>MTTQIFSDTALSTSDIENLTNENESRELKWLISSIIKPQLPEIREGLSSCLRQVSEDNEEIFKLPLSSHKSEMLKGTVSRQNFKIVGLHVSIKAKNFNGGKSYDLTLKPGVDNFIIIRQLLDCHDYIYNAVHTIDKIADADKLDSMVFVKYIEQLYRHISSAKKALYLPNPAYIFPEYRNCASSFEPEMPEQISLDFFVNNSELTIDFQNLKRVARKPWCTIIDKAGRISFVDHVRDKISKDRARSIHQIIVDEYQKLLRWKKAIPADNDVNEEETTSTIGMALKSIFVSSGDPSLSTLLKSASKYLEQCITYMDNTNKPYVVNILDKCEMITSDPILLSLSIKLDSLERAVHRIAENLKNLTL</sequence>
<dbReference type="AlphaFoldDB" id="A0A875SBR3"/>
<proteinExistence type="predicted"/>
<organism evidence="1 2">
    <name type="scientific">Eeniella nana</name>
    <name type="common">Yeast</name>
    <name type="synonym">Brettanomyces nanus</name>
    <dbReference type="NCBI Taxonomy" id="13502"/>
    <lineage>
        <taxon>Eukaryota</taxon>
        <taxon>Fungi</taxon>
        <taxon>Dikarya</taxon>
        <taxon>Ascomycota</taxon>
        <taxon>Saccharomycotina</taxon>
        <taxon>Pichiomycetes</taxon>
        <taxon>Pichiales</taxon>
        <taxon>Pichiaceae</taxon>
        <taxon>Brettanomyces</taxon>
    </lineage>
</organism>
<dbReference type="RefSeq" id="XP_038780717.1">
    <property type="nucleotide sequence ID" value="XM_038924789.1"/>
</dbReference>
<protein>
    <submittedName>
        <fullName evidence="1">Uncharacterized protein</fullName>
    </submittedName>
</protein>